<protein>
    <submittedName>
        <fullName evidence="1">Uncharacterized protein</fullName>
    </submittedName>
</protein>
<accession>A0A8J2EAY0</accession>
<reference evidence="1" key="1">
    <citation type="submission" date="2021-04" db="EMBL/GenBank/DDBJ databases">
        <authorList>
            <person name="Chebbi M.A.C M."/>
        </authorList>
    </citation>
    <scope>NUCLEOTIDE SEQUENCE</scope>
</reference>
<dbReference type="AlphaFoldDB" id="A0A8J2EAY0"/>
<sequence length="247" mass="28560">MNWARDNGLEINLLKTKAMLLGTNSRVKALQREGLPPIIIDGVALPFTESAKCLGLHLSCNLSWNLHISKSISKINSSLYSLKLRKNIYTPNIKKLLVSATILPLIDYCSIVLMNSTFDNDRKLQRSLNSAIRFIFSLKRDEHVTPYRRELGWLSIKSRRLYFAACYFFKLLNIGKPIYLRDLFIEDNDVRRSERLAAKKNKINFKLPNFTTTQYECSFVVTVIRLWEELPAEIIEAVSLEIYNHCV</sequence>
<dbReference type="OrthoDB" id="5953030at2759"/>
<comment type="caution">
    <text evidence="1">The sequence shown here is derived from an EMBL/GenBank/DDBJ whole genome shotgun (WGS) entry which is preliminary data.</text>
</comment>
<evidence type="ECO:0000313" key="1">
    <source>
        <dbReference type="EMBL" id="CAG5073917.1"/>
    </source>
</evidence>
<dbReference type="Proteomes" id="UP000786811">
    <property type="component" value="Unassembled WGS sequence"/>
</dbReference>
<name>A0A8J2EAY0_COTCN</name>
<keyword evidence="2" id="KW-1185">Reference proteome</keyword>
<dbReference type="EMBL" id="CAJNRD030001114">
    <property type="protein sequence ID" value="CAG5073917.1"/>
    <property type="molecule type" value="Genomic_DNA"/>
</dbReference>
<gene>
    <name evidence="1" type="ORF">HICCMSTLAB_LOCUS689</name>
</gene>
<proteinExistence type="predicted"/>
<evidence type="ECO:0000313" key="2">
    <source>
        <dbReference type="Proteomes" id="UP000786811"/>
    </source>
</evidence>
<organism evidence="1 2">
    <name type="scientific">Cotesia congregata</name>
    <name type="common">Parasitoid wasp</name>
    <name type="synonym">Apanteles congregatus</name>
    <dbReference type="NCBI Taxonomy" id="51543"/>
    <lineage>
        <taxon>Eukaryota</taxon>
        <taxon>Metazoa</taxon>
        <taxon>Ecdysozoa</taxon>
        <taxon>Arthropoda</taxon>
        <taxon>Hexapoda</taxon>
        <taxon>Insecta</taxon>
        <taxon>Pterygota</taxon>
        <taxon>Neoptera</taxon>
        <taxon>Endopterygota</taxon>
        <taxon>Hymenoptera</taxon>
        <taxon>Apocrita</taxon>
        <taxon>Ichneumonoidea</taxon>
        <taxon>Braconidae</taxon>
        <taxon>Microgastrinae</taxon>
        <taxon>Cotesia</taxon>
    </lineage>
</organism>